<dbReference type="GO" id="GO:0034475">
    <property type="term" value="P:U4 snRNA 3'-end processing"/>
    <property type="evidence" value="ECO:0007669"/>
    <property type="project" value="TreeGrafter"/>
</dbReference>
<evidence type="ECO:0000256" key="1">
    <source>
        <dbReference type="ARBA" id="ARBA00004496"/>
    </source>
</evidence>
<comment type="caution">
    <text evidence="8">The sequence shown here is derived from an EMBL/GenBank/DDBJ whole genome shotgun (WGS) entry which is preliminary data.</text>
</comment>
<accession>A0A8H6SX16</accession>
<evidence type="ECO:0000256" key="4">
    <source>
        <dbReference type="ARBA" id="ARBA00022490"/>
    </source>
</evidence>
<dbReference type="Proteomes" id="UP000613580">
    <property type="component" value="Unassembled WGS sequence"/>
</dbReference>
<dbReference type="InterPro" id="IPR050590">
    <property type="entry name" value="Exosome_comp_Rrp42_subfam"/>
</dbReference>
<protein>
    <recommendedName>
        <fullName evidence="6">Ribosomal RNA-processing protein 42</fullName>
    </recommendedName>
</protein>
<evidence type="ECO:0000256" key="2">
    <source>
        <dbReference type="ARBA" id="ARBA00004604"/>
    </source>
</evidence>
<dbReference type="GO" id="GO:0034476">
    <property type="term" value="P:U5 snRNA 3'-end processing"/>
    <property type="evidence" value="ECO:0007669"/>
    <property type="project" value="TreeGrafter"/>
</dbReference>
<dbReference type="InterPro" id="IPR020568">
    <property type="entry name" value="Ribosomal_Su5_D2-typ_SF"/>
</dbReference>
<dbReference type="GO" id="GO:0000467">
    <property type="term" value="P:exonucleolytic trimming to generate mature 3'-end of 5.8S rRNA from tricistronic rRNA transcript (SSU-rRNA, 5.8S rRNA, LSU-rRNA)"/>
    <property type="evidence" value="ECO:0007669"/>
    <property type="project" value="TreeGrafter"/>
</dbReference>
<dbReference type="GO" id="GO:0005730">
    <property type="term" value="C:nucleolus"/>
    <property type="evidence" value="ECO:0007669"/>
    <property type="project" value="UniProtKB-SubCell"/>
</dbReference>
<evidence type="ECO:0000313" key="8">
    <source>
        <dbReference type="EMBL" id="KAF7305907.1"/>
    </source>
</evidence>
<dbReference type="GO" id="GO:0071028">
    <property type="term" value="P:nuclear mRNA surveillance"/>
    <property type="evidence" value="ECO:0007669"/>
    <property type="project" value="TreeGrafter"/>
</dbReference>
<dbReference type="PANTHER" id="PTHR11097">
    <property type="entry name" value="EXOSOME COMPLEX EXONUCLEASE RIBOSOMAL RNA PROCESSING PROTEIN"/>
    <property type="match status" value="1"/>
</dbReference>
<gene>
    <name evidence="8" type="ORF">HMN09_00744900</name>
</gene>
<name>A0A8H6SX16_MYCCL</name>
<dbReference type="EMBL" id="JACAZE010000009">
    <property type="protein sequence ID" value="KAF7305907.1"/>
    <property type="molecule type" value="Genomic_DNA"/>
</dbReference>
<evidence type="ECO:0000256" key="6">
    <source>
        <dbReference type="ARBA" id="ARBA00042523"/>
    </source>
</evidence>
<reference evidence="8" key="1">
    <citation type="submission" date="2020-05" db="EMBL/GenBank/DDBJ databases">
        <title>Mycena genomes resolve the evolution of fungal bioluminescence.</title>
        <authorList>
            <person name="Tsai I.J."/>
        </authorList>
    </citation>
    <scope>NUCLEOTIDE SEQUENCE</scope>
    <source>
        <strain evidence="8">110903Hualien_Pintung</strain>
    </source>
</reference>
<feature type="domain" description="Exoribonuclease phosphorolytic" evidence="7">
    <location>
        <begin position="31"/>
        <end position="175"/>
    </location>
</feature>
<dbReference type="GO" id="GO:0000176">
    <property type="term" value="C:nuclear exosome (RNase complex)"/>
    <property type="evidence" value="ECO:0007669"/>
    <property type="project" value="UniProtKB-ARBA"/>
</dbReference>
<dbReference type="InterPro" id="IPR036345">
    <property type="entry name" value="ExoRNase_PH_dom2_sf"/>
</dbReference>
<evidence type="ECO:0000256" key="5">
    <source>
        <dbReference type="ARBA" id="ARBA00022835"/>
    </source>
</evidence>
<dbReference type="PANTHER" id="PTHR11097:SF8">
    <property type="entry name" value="EXOSOME COMPLEX COMPONENT RRP42"/>
    <property type="match status" value="1"/>
</dbReference>
<comment type="subcellular location">
    <subcellularLocation>
        <location evidence="1">Cytoplasm</location>
    </subcellularLocation>
    <subcellularLocation>
        <location evidence="2">Nucleus</location>
        <location evidence="2">Nucleolus</location>
    </subcellularLocation>
</comment>
<evidence type="ECO:0000313" key="9">
    <source>
        <dbReference type="Proteomes" id="UP000613580"/>
    </source>
</evidence>
<organism evidence="8 9">
    <name type="scientific">Mycena chlorophos</name>
    <name type="common">Agaric fungus</name>
    <name type="synonym">Agaricus chlorophos</name>
    <dbReference type="NCBI Taxonomy" id="658473"/>
    <lineage>
        <taxon>Eukaryota</taxon>
        <taxon>Fungi</taxon>
        <taxon>Dikarya</taxon>
        <taxon>Basidiomycota</taxon>
        <taxon>Agaricomycotina</taxon>
        <taxon>Agaricomycetes</taxon>
        <taxon>Agaricomycetidae</taxon>
        <taxon>Agaricales</taxon>
        <taxon>Marasmiineae</taxon>
        <taxon>Mycenaceae</taxon>
        <taxon>Mycena</taxon>
    </lineage>
</organism>
<dbReference type="AlphaFoldDB" id="A0A8H6SX16"/>
<evidence type="ECO:0000259" key="7">
    <source>
        <dbReference type="Pfam" id="PF01138"/>
    </source>
</evidence>
<dbReference type="GO" id="GO:0034473">
    <property type="term" value="P:U1 snRNA 3'-end processing"/>
    <property type="evidence" value="ECO:0007669"/>
    <property type="project" value="TreeGrafter"/>
</dbReference>
<keyword evidence="9" id="KW-1185">Reference proteome</keyword>
<evidence type="ECO:0000256" key="3">
    <source>
        <dbReference type="ARBA" id="ARBA00006678"/>
    </source>
</evidence>
<comment type="similarity">
    <text evidence="3">Belongs to the RNase PH family.</text>
</comment>
<dbReference type="GO" id="GO:0071035">
    <property type="term" value="P:nuclear polyadenylation-dependent rRNA catabolic process"/>
    <property type="evidence" value="ECO:0007669"/>
    <property type="project" value="TreeGrafter"/>
</dbReference>
<sequence>MAAVSKSEASYIQIGLLSDPPLRSDGRALHEFRSLSLETGVAALANGSAHVIIGRNPHNGGGGTEILAAAKLEVEDVGPGHEGMNKGRVVCTVSCSPAAYPHLLSSALDDLQADLSTVLHQTLAHRSLHPSNLRILPNKKSWLLNLDCVVLSDAGNVYDALFMAARAALYDCKVPRTRGVQYKAPAGPKRGAKSTDMEVDQVVHSGFDTRSIAKNVDFELSDTWDEGDALDGRRRWPVAVTLNVPTSSSAHFLDASSQEEAATPMRLLLVYSFPSTGPANLHSMRTLGSGELEMEQMRQLITTGEVYARKLWEGLNNKLKEEEIRRGEKARANFARR</sequence>
<dbReference type="InterPro" id="IPR027408">
    <property type="entry name" value="PNPase/RNase_PH_dom_sf"/>
</dbReference>
<proteinExistence type="inferred from homology"/>
<keyword evidence="4" id="KW-0963">Cytoplasm</keyword>
<dbReference type="Gene3D" id="3.30.230.70">
    <property type="entry name" value="GHMP Kinase, N-terminal domain"/>
    <property type="match status" value="1"/>
</dbReference>
<dbReference type="GO" id="GO:0000177">
    <property type="term" value="C:cytoplasmic exosome (RNase complex)"/>
    <property type="evidence" value="ECO:0007669"/>
    <property type="project" value="TreeGrafter"/>
</dbReference>
<dbReference type="OrthoDB" id="272245at2759"/>
<dbReference type="GO" id="GO:0016075">
    <property type="term" value="P:rRNA catabolic process"/>
    <property type="evidence" value="ECO:0007669"/>
    <property type="project" value="TreeGrafter"/>
</dbReference>
<dbReference type="GO" id="GO:0071038">
    <property type="term" value="P:TRAMP-dependent tRNA surveillance pathway"/>
    <property type="evidence" value="ECO:0007669"/>
    <property type="project" value="TreeGrafter"/>
</dbReference>
<dbReference type="GO" id="GO:0035925">
    <property type="term" value="F:mRNA 3'-UTR AU-rich region binding"/>
    <property type="evidence" value="ECO:0007669"/>
    <property type="project" value="TreeGrafter"/>
</dbReference>
<dbReference type="SUPFAM" id="SSF55666">
    <property type="entry name" value="Ribonuclease PH domain 2-like"/>
    <property type="match status" value="1"/>
</dbReference>
<dbReference type="SUPFAM" id="SSF54211">
    <property type="entry name" value="Ribosomal protein S5 domain 2-like"/>
    <property type="match status" value="1"/>
</dbReference>
<keyword evidence="5" id="KW-0271">Exosome</keyword>
<dbReference type="Pfam" id="PF01138">
    <property type="entry name" value="RNase_PH"/>
    <property type="match status" value="1"/>
</dbReference>
<dbReference type="InterPro" id="IPR001247">
    <property type="entry name" value="ExoRNase_PH_dom1"/>
</dbReference>